<proteinExistence type="predicted"/>
<dbReference type="Proteomes" id="UP000095413">
    <property type="component" value="Unassembled WGS sequence"/>
</dbReference>
<gene>
    <name evidence="1" type="ORF">ERS852533_01306</name>
</gene>
<accession>A0A174N1C8</accession>
<dbReference type="RefSeq" id="WP_009295624.1">
    <property type="nucleotide sequence ID" value="NZ_CZBA01000006.1"/>
</dbReference>
<organism evidence="1 2">
    <name type="scientific">Blautia obeum</name>
    <dbReference type="NCBI Taxonomy" id="40520"/>
    <lineage>
        <taxon>Bacteria</taxon>
        <taxon>Bacillati</taxon>
        <taxon>Bacillota</taxon>
        <taxon>Clostridia</taxon>
        <taxon>Lachnospirales</taxon>
        <taxon>Lachnospiraceae</taxon>
        <taxon>Blautia</taxon>
    </lineage>
</organism>
<reference evidence="1 2" key="1">
    <citation type="submission" date="2015-09" db="EMBL/GenBank/DDBJ databases">
        <authorList>
            <consortium name="Pathogen Informatics"/>
        </authorList>
    </citation>
    <scope>NUCLEOTIDE SEQUENCE [LARGE SCALE GENOMIC DNA]</scope>
    <source>
        <strain evidence="1 2">2789STDY5834921</strain>
    </source>
</reference>
<dbReference type="EMBL" id="CZBA01000006">
    <property type="protein sequence ID" value="CUP42492.1"/>
    <property type="molecule type" value="Genomic_DNA"/>
</dbReference>
<evidence type="ECO:0000313" key="2">
    <source>
        <dbReference type="Proteomes" id="UP000095413"/>
    </source>
</evidence>
<dbReference type="OrthoDB" id="1855970at2"/>
<dbReference type="AlphaFoldDB" id="A0A174N1C8"/>
<name>A0A174N1C8_9FIRM</name>
<protein>
    <submittedName>
        <fullName evidence="1">Uncharacterized protein</fullName>
    </submittedName>
</protein>
<sequence>MGYKKLISPEFRVTVGDYEVTDGIEVECFSSKESHMDWCRVELSPQLQGVLKFKDMDEASVELGYEDDFDSLIDGYVRCGDTDYWKEIMIKDDMMKLDRVTIKASFVDCEPQDVIRYVLACAGIEDYVLSDEHYGKKDLFVIDRKSGINTIAEVNSSWGIKNPFFFQKKVFYWGTKEEQKEIYVLEEGETILSLNKYGDLWEAETIAIPWIHHSQEVEVQHSKYSGIVTVEKTIVRSDDTGAVHMYIYFAGGEKDV</sequence>
<evidence type="ECO:0000313" key="1">
    <source>
        <dbReference type="EMBL" id="CUP42492.1"/>
    </source>
</evidence>